<name>A0A1M6T3N2_9FLAO</name>
<evidence type="ECO:0000256" key="1">
    <source>
        <dbReference type="SAM" id="SignalP"/>
    </source>
</evidence>
<keyword evidence="1" id="KW-0732">Signal</keyword>
<gene>
    <name evidence="3" type="ORF">SAMN05444371_2623</name>
</gene>
<dbReference type="Proteomes" id="UP000184498">
    <property type="component" value="Unassembled WGS sequence"/>
</dbReference>
<dbReference type="Gene3D" id="2.40.160.20">
    <property type="match status" value="1"/>
</dbReference>
<feature type="domain" description="Outer membrane protein beta-barrel" evidence="2">
    <location>
        <begin position="19"/>
        <end position="184"/>
    </location>
</feature>
<dbReference type="AlphaFoldDB" id="A0A1M6T3N2"/>
<feature type="signal peptide" evidence="1">
    <location>
        <begin position="1"/>
        <end position="18"/>
    </location>
</feature>
<accession>A0A1M6T3N2</accession>
<dbReference type="EMBL" id="FRAM01000003">
    <property type="protein sequence ID" value="SHK51595.1"/>
    <property type="molecule type" value="Genomic_DNA"/>
</dbReference>
<proteinExistence type="predicted"/>
<dbReference type="InterPro" id="IPR011250">
    <property type="entry name" value="OMP/PagP_B-barrel"/>
</dbReference>
<dbReference type="OrthoDB" id="947434at2"/>
<organism evidence="3 4">
    <name type="scientific">Epilithonimonas mollis</name>
    <dbReference type="NCBI Taxonomy" id="216903"/>
    <lineage>
        <taxon>Bacteria</taxon>
        <taxon>Pseudomonadati</taxon>
        <taxon>Bacteroidota</taxon>
        <taxon>Flavobacteriia</taxon>
        <taxon>Flavobacteriales</taxon>
        <taxon>Weeksellaceae</taxon>
        <taxon>Chryseobacterium group</taxon>
        <taxon>Epilithonimonas</taxon>
    </lineage>
</organism>
<sequence length="206" mass="23150">MKKIALLLLLAASSLTLAQTHFGVKAGYSLSSMKWKSSIGDLKFDSKSYFYVGGFAEHKFNEKFAVQGEVLYTELGGQMEEELTQFVGNQLITVGMAEYKFKYPQIQVPVSAKYYFVNNFNVLGGFNFAFNINPVVKSNFLMNGSDEGKLENAKTLNISPFLGAEYLFDNHFSVDARYNFGLFNANNSGFDNRTGFLQIGLGYRFR</sequence>
<evidence type="ECO:0000259" key="2">
    <source>
        <dbReference type="Pfam" id="PF13568"/>
    </source>
</evidence>
<dbReference type="Pfam" id="PF13568">
    <property type="entry name" value="OMP_b-brl_2"/>
    <property type="match status" value="1"/>
</dbReference>
<dbReference type="STRING" id="216903.SAMN05444371_2623"/>
<reference evidence="4" key="1">
    <citation type="submission" date="2016-11" db="EMBL/GenBank/DDBJ databases">
        <authorList>
            <person name="Varghese N."/>
            <person name="Submissions S."/>
        </authorList>
    </citation>
    <scope>NUCLEOTIDE SEQUENCE [LARGE SCALE GENOMIC DNA]</scope>
    <source>
        <strain evidence="4">DSM 18016</strain>
    </source>
</reference>
<dbReference type="RefSeq" id="WP_072998789.1">
    <property type="nucleotide sequence ID" value="NZ_FRAM01000003.1"/>
</dbReference>
<protein>
    <submittedName>
        <fullName evidence="3">Outer membrane protein beta-barrel domain-containing protein</fullName>
    </submittedName>
</protein>
<dbReference type="SUPFAM" id="SSF56925">
    <property type="entry name" value="OMPA-like"/>
    <property type="match status" value="1"/>
</dbReference>
<feature type="chain" id="PRO_5012296917" evidence="1">
    <location>
        <begin position="19"/>
        <end position="206"/>
    </location>
</feature>
<evidence type="ECO:0000313" key="4">
    <source>
        <dbReference type="Proteomes" id="UP000184498"/>
    </source>
</evidence>
<evidence type="ECO:0000313" key="3">
    <source>
        <dbReference type="EMBL" id="SHK51595.1"/>
    </source>
</evidence>
<keyword evidence="4" id="KW-1185">Reference proteome</keyword>
<dbReference type="InterPro" id="IPR025665">
    <property type="entry name" value="Beta-barrel_OMP_2"/>
</dbReference>